<dbReference type="RefSeq" id="WP_104849328.1">
    <property type="nucleotide sequence ID" value="NZ_PKOZ01000004.1"/>
</dbReference>
<protein>
    <recommendedName>
        <fullName evidence="4">EamA-like transporter family protein</fullName>
    </recommendedName>
</protein>
<evidence type="ECO:0000256" key="1">
    <source>
        <dbReference type="SAM" id="Phobius"/>
    </source>
</evidence>
<evidence type="ECO:0000313" key="2">
    <source>
        <dbReference type="EMBL" id="PQD95574.1"/>
    </source>
</evidence>
<keyword evidence="1" id="KW-1133">Transmembrane helix</keyword>
<organism evidence="2 3">
    <name type="scientific">Pradoshia eiseniae</name>
    <dbReference type="NCBI Taxonomy" id="2064768"/>
    <lineage>
        <taxon>Bacteria</taxon>
        <taxon>Bacillati</taxon>
        <taxon>Bacillota</taxon>
        <taxon>Bacilli</taxon>
        <taxon>Bacillales</taxon>
        <taxon>Bacillaceae</taxon>
        <taxon>Pradoshia</taxon>
    </lineage>
</organism>
<feature type="transmembrane region" description="Helical" evidence="1">
    <location>
        <begin position="35"/>
        <end position="55"/>
    </location>
</feature>
<feature type="transmembrane region" description="Helical" evidence="1">
    <location>
        <begin position="96"/>
        <end position="116"/>
    </location>
</feature>
<keyword evidence="3" id="KW-1185">Reference proteome</keyword>
<evidence type="ECO:0000313" key="3">
    <source>
        <dbReference type="Proteomes" id="UP000239663"/>
    </source>
</evidence>
<dbReference type="GO" id="GO:0005886">
    <property type="term" value="C:plasma membrane"/>
    <property type="evidence" value="ECO:0007669"/>
    <property type="project" value="TreeGrafter"/>
</dbReference>
<dbReference type="AlphaFoldDB" id="A0A2S7N0K8"/>
<proteinExistence type="predicted"/>
<gene>
    <name evidence="2" type="ORF">CYL18_09860</name>
</gene>
<name>A0A2S7N0K8_9BACI</name>
<dbReference type="Pfam" id="PF04657">
    <property type="entry name" value="DMT_YdcZ"/>
    <property type="match status" value="1"/>
</dbReference>
<sequence>MNYLFSLLALLAGAGVAIQSQINGELGKRVGPLEASLISFTIGTITLFVLVLLFGKGGIPWIASVPKWQLVGGLFGAFFVAVITLCVPKIGVSLTLLIAITGQIIIGAIINHYGLFGAAAMPISMQKLAAIGLMLTAIAVYNH</sequence>
<dbReference type="EMBL" id="PKOZ01000004">
    <property type="protein sequence ID" value="PQD95574.1"/>
    <property type="molecule type" value="Genomic_DNA"/>
</dbReference>
<dbReference type="OrthoDB" id="7864805at2"/>
<dbReference type="InterPro" id="IPR006750">
    <property type="entry name" value="YdcZ"/>
</dbReference>
<reference evidence="2 3" key="1">
    <citation type="submission" date="2017-12" db="EMBL/GenBank/DDBJ databases">
        <title>Taxonomic description and draft genome of Pradoshia cofamensis Gen. nov., sp. nov., a thermotolerant bacillale isolated from anterior gut of earthworm Eisenia fetida.</title>
        <authorList>
            <person name="Saha T."/>
            <person name="Chakraborty R."/>
        </authorList>
    </citation>
    <scope>NUCLEOTIDE SEQUENCE [LARGE SCALE GENOMIC DNA]</scope>
    <source>
        <strain evidence="2 3">EAG3</strain>
    </source>
</reference>
<dbReference type="Proteomes" id="UP000239663">
    <property type="component" value="Unassembled WGS sequence"/>
</dbReference>
<feature type="transmembrane region" description="Helical" evidence="1">
    <location>
        <begin position="123"/>
        <end position="141"/>
    </location>
</feature>
<evidence type="ECO:0008006" key="4">
    <source>
        <dbReference type="Google" id="ProtNLM"/>
    </source>
</evidence>
<dbReference type="PANTHER" id="PTHR34821">
    <property type="entry name" value="INNER MEMBRANE PROTEIN YDCZ"/>
    <property type="match status" value="1"/>
</dbReference>
<keyword evidence="1" id="KW-0472">Membrane</keyword>
<feature type="transmembrane region" description="Helical" evidence="1">
    <location>
        <begin position="67"/>
        <end position="90"/>
    </location>
</feature>
<keyword evidence="1" id="KW-0812">Transmembrane</keyword>
<comment type="caution">
    <text evidence="2">The sequence shown here is derived from an EMBL/GenBank/DDBJ whole genome shotgun (WGS) entry which is preliminary data.</text>
</comment>
<dbReference type="PANTHER" id="PTHR34821:SF2">
    <property type="entry name" value="INNER MEMBRANE PROTEIN YDCZ"/>
    <property type="match status" value="1"/>
</dbReference>
<accession>A0A2S7N0K8</accession>